<dbReference type="SUPFAM" id="SSF52540">
    <property type="entry name" value="P-loop containing nucleoside triphosphate hydrolases"/>
    <property type="match status" value="1"/>
</dbReference>
<reference evidence="3" key="1">
    <citation type="submission" date="2021-01" db="EMBL/GenBank/DDBJ databases">
        <authorList>
            <person name="Kaushik A."/>
        </authorList>
    </citation>
    <scope>NUCLEOTIDE SEQUENCE</scope>
    <source>
        <strain evidence="3">AG5</strain>
    </source>
</reference>
<sequence>MPEEYQGNNLQLAPGRPENDGWKPLPVVMLVMGLSGCGKSSFINLATGQTDCVVSTGPRLCTKYPRSCRHSIRVNECEFRFVDTPGFSNDTINDRKVLERLIEHLAPRDASGFPKRVAGLLYIHSEDEPFKGRTSRKTIEMLVKILGEWFLDRVTVLVRSQNGTHSDLSTVQSKDSPLYPLYCHNIKPWDTILYTQDPQSIENMLTPYMPLCPRLVRLAALDSFVQRVGNNWQYNDISRHLRELFPDEIGDTLIAADQAVARIHSQEQQDELEKARNLLAQREQELEDRQSALENEVRNIREKIMAEKSDHEVRLGSLCEAIRDQGDKVSELQSKARSLLAQKDRELNDIASTHENKLNDLQEKIAAEKSDHEVHFLSLCKIIRDQEEKISELQSSMGLGVEEIESLKALGLKKDMEIKSLQEELQVKDKKLTRIEEASERAIRELMGISRVKESGGTELKSGVKILELESSGGSGAQEVESLKALGLKKDIEIKSLQEELQAKNAELTKVKEDGERALRESMEVKEKEGTELKSRANGMTNRKANKPEEEIRRLEAEIRRINADYGSLLTHMQLQENTEQADIMTALGDINRLIEEYGQTISERIEKHMEDYPSGRVLQPQDLLSIFGRVESEVASKIKQDAYLLFEYAVQATICDQLYTHLFKPFHPTIANSHDSFVMEVYDQLSHQAPQSMSGRWRKDTFNLISRVSTSKGQGKPDGERIHGLITGALGTLLGKIDGMKPEDVLKGHDRALAKLVTKAEGYNNLIKGGVSVLGDYQPIAFPFGRQFQPSHMSEVSSKPKKPVHPKTILATVGLGLIKRRASGGYQKPEEMVLCSAVVFGSPK</sequence>
<protein>
    <recommendedName>
        <fullName evidence="2">G domain-containing protein</fullName>
    </recommendedName>
</protein>
<dbReference type="Proteomes" id="UP000663827">
    <property type="component" value="Unassembled WGS sequence"/>
</dbReference>
<dbReference type="CDD" id="cd00882">
    <property type="entry name" value="Ras_like_GTPase"/>
    <property type="match status" value="1"/>
</dbReference>
<dbReference type="GO" id="GO:0005525">
    <property type="term" value="F:GTP binding"/>
    <property type="evidence" value="ECO:0007669"/>
    <property type="project" value="InterPro"/>
</dbReference>
<dbReference type="AlphaFoldDB" id="A0A8H3DUX0"/>
<name>A0A8H3DUX0_9AGAM</name>
<keyword evidence="1" id="KW-0175">Coiled coil</keyword>
<feature type="domain" description="G" evidence="2">
    <location>
        <begin position="30"/>
        <end position="95"/>
    </location>
</feature>
<comment type="caution">
    <text evidence="3">The sequence shown here is derived from an EMBL/GenBank/DDBJ whole genome shotgun (WGS) entry which is preliminary data.</text>
</comment>
<gene>
    <name evidence="3" type="ORF">RDB_LOCUS35599</name>
</gene>
<feature type="coiled-coil region" evidence="1">
    <location>
        <begin position="265"/>
        <end position="371"/>
    </location>
</feature>
<organism evidence="3 4">
    <name type="scientific">Rhizoctonia solani</name>
    <dbReference type="NCBI Taxonomy" id="456999"/>
    <lineage>
        <taxon>Eukaryota</taxon>
        <taxon>Fungi</taxon>
        <taxon>Dikarya</taxon>
        <taxon>Basidiomycota</taxon>
        <taxon>Agaricomycotina</taxon>
        <taxon>Agaricomycetes</taxon>
        <taxon>Cantharellales</taxon>
        <taxon>Ceratobasidiaceae</taxon>
        <taxon>Rhizoctonia</taxon>
    </lineage>
</organism>
<evidence type="ECO:0000256" key="1">
    <source>
        <dbReference type="SAM" id="Coils"/>
    </source>
</evidence>
<dbReference type="InterPro" id="IPR027417">
    <property type="entry name" value="P-loop_NTPase"/>
</dbReference>
<accession>A0A8H3DUX0</accession>
<feature type="coiled-coil region" evidence="1">
    <location>
        <begin position="494"/>
        <end position="521"/>
    </location>
</feature>
<evidence type="ECO:0000259" key="2">
    <source>
        <dbReference type="Pfam" id="PF01926"/>
    </source>
</evidence>
<dbReference type="EMBL" id="CAJNJQ010000694">
    <property type="protein sequence ID" value="CAE7094887.1"/>
    <property type="molecule type" value="Genomic_DNA"/>
</dbReference>
<dbReference type="InterPro" id="IPR006073">
    <property type="entry name" value="GTP-bd"/>
</dbReference>
<evidence type="ECO:0000313" key="3">
    <source>
        <dbReference type="EMBL" id="CAE7094887.1"/>
    </source>
</evidence>
<dbReference type="Pfam" id="PF01926">
    <property type="entry name" value="MMR_HSR1"/>
    <property type="match status" value="1"/>
</dbReference>
<dbReference type="Gene3D" id="3.40.50.300">
    <property type="entry name" value="P-loop containing nucleotide triphosphate hydrolases"/>
    <property type="match status" value="1"/>
</dbReference>
<proteinExistence type="predicted"/>
<evidence type="ECO:0000313" key="4">
    <source>
        <dbReference type="Proteomes" id="UP000663827"/>
    </source>
</evidence>